<comment type="catalytic activity">
    <reaction evidence="1 14 15">
        <text>(R)-pantothenate + ATP = (R)-4'-phosphopantothenate + ADP + H(+)</text>
        <dbReference type="Rhea" id="RHEA:16373"/>
        <dbReference type="ChEBI" id="CHEBI:10986"/>
        <dbReference type="ChEBI" id="CHEBI:15378"/>
        <dbReference type="ChEBI" id="CHEBI:29032"/>
        <dbReference type="ChEBI" id="CHEBI:30616"/>
        <dbReference type="ChEBI" id="CHEBI:456216"/>
        <dbReference type="EC" id="2.7.1.33"/>
    </reaction>
</comment>
<dbReference type="GO" id="GO:0005737">
    <property type="term" value="C:cytoplasm"/>
    <property type="evidence" value="ECO:0007669"/>
    <property type="project" value="UniProtKB-SubCell"/>
</dbReference>
<dbReference type="InterPro" id="IPR027417">
    <property type="entry name" value="P-loop_NTPase"/>
</dbReference>
<dbReference type="RefSeq" id="WP_237163367.1">
    <property type="nucleotide sequence ID" value="NZ_CP016808.1"/>
</dbReference>
<evidence type="ECO:0000256" key="13">
    <source>
        <dbReference type="ARBA" id="ARBA00032866"/>
    </source>
</evidence>
<evidence type="ECO:0000256" key="14">
    <source>
        <dbReference type="HAMAP-Rule" id="MF_00215"/>
    </source>
</evidence>
<dbReference type="AlphaFoldDB" id="A0A1B2DDL3"/>
<evidence type="ECO:0000256" key="7">
    <source>
        <dbReference type="ARBA" id="ARBA00022490"/>
    </source>
</evidence>
<dbReference type="Pfam" id="PF00485">
    <property type="entry name" value="PRK"/>
    <property type="match status" value="1"/>
</dbReference>
<keyword evidence="12 14" id="KW-0173">Coenzyme A biosynthesis</keyword>
<evidence type="ECO:0000256" key="3">
    <source>
        <dbReference type="ARBA" id="ARBA00005225"/>
    </source>
</evidence>
<proteinExistence type="inferred from homology"/>
<comment type="similarity">
    <text evidence="4 14 15">Belongs to the prokaryotic pantothenate kinase family.</text>
</comment>
<dbReference type="SUPFAM" id="SSF52540">
    <property type="entry name" value="P-loop containing nucleoside triphosphate hydrolases"/>
    <property type="match status" value="1"/>
</dbReference>
<comment type="pathway">
    <text evidence="3 14 15">Cofactor biosynthesis; coenzyme A biosynthesis; CoA from (R)-pantothenate: step 1/5.</text>
</comment>
<dbReference type="EC" id="2.7.1.33" evidence="5 14"/>
<evidence type="ECO:0000256" key="2">
    <source>
        <dbReference type="ARBA" id="ARBA00004496"/>
    </source>
</evidence>
<dbReference type="UniPathway" id="UPA00241">
    <property type="reaction ID" value="UER00352"/>
</dbReference>
<accession>A0A1B2DDL3</accession>
<evidence type="ECO:0000259" key="16">
    <source>
        <dbReference type="Pfam" id="PF00485"/>
    </source>
</evidence>
<comment type="subcellular location">
    <subcellularLocation>
        <location evidence="2 14 15">Cytoplasm</location>
    </subcellularLocation>
</comment>
<dbReference type="InterPro" id="IPR004566">
    <property type="entry name" value="PanK"/>
</dbReference>
<keyword evidence="10 14" id="KW-0418">Kinase</keyword>
<feature type="domain" description="Phosphoribulokinase/uridine kinase" evidence="16">
    <location>
        <begin position="92"/>
        <end position="229"/>
    </location>
</feature>
<feature type="binding site" evidence="14">
    <location>
        <begin position="97"/>
        <end position="104"/>
    </location>
    <ligand>
        <name>ATP</name>
        <dbReference type="ChEBI" id="CHEBI:30616"/>
    </ligand>
</feature>
<dbReference type="EMBL" id="CP016808">
    <property type="protein sequence ID" value="ANY65786.1"/>
    <property type="molecule type" value="Genomic_DNA"/>
</dbReference>
<evidence type="ECO:0000256" key="10">
    <source>
        <dbReference type="ARBA" id="ARBA00022777"/>
    </source>
</evidence>
<dbReference type="GO" id="GO:0015937">
    <property type="term" value="P:coenzyme A biosynthetic process"/>
    <property type="evidence" value="ECO:0007669"/>
    <property type="project" value="UniProtKB-UniRule"/>
</dbReference>
<keyword evidence="11 14" id="KW-0067">ATP-binding</keyword>
<evidence type="ECO:0000256" key="6">
    <source>
        <dbReference type="ARBA" id="ARBA00015080"/>
    </source>
</evidence>
<dbReference type="GO" id="GO:0004594">
    <property type="term" value="F:pantothenate kinase activity"/>
    <property type="evidence" value="ECO:0007669"/>
    <property type="project" value="UniProtKB-UniRule"/>
</dbReference>
<dbReference type="PANTHER" id="PTHR10285">
    <property type="entry name" value="URIDINE KINASE"/>
    <property type="match status" value="1"/>
</dbReference>
<dbReference type="InterPro" id="IPR006083">
    <property type="entry name" value="PRK/URK"/>
</dbReference>
<evidence type="ECO:0000256" key="1">
    <source>
        <dbReference type="ARBA" id="ARBA00001206"/>
    </source>
</evidence>
<gene>
    <name evidence="14" type="primary">coaA</name>
    <name evidence="17" type="ORF">BBD42_04375</name>
</gene>
<protein>
    <recommendedName>
        <fullName evidence="6 14">Pantothenate kinase</fullName>
        <ecNumber evidence="5 14">2.7.1.33</ecNumber>
    </recommendedName>
    <alternativeName>
        <fullName evidence="13 14">Pantothenic acid kinase</fullName>
    </alternativeName>
</protein>
<dbReference type="Gene3D" id="3.40.50.300">
    <property type="entry name" value="P-loop containing nucleotide triphosphate hydrolases"/>
    <property type="match status" value="1"/>
</dbReference>
<reference evidence="17" key="1">
    <citation type="submission" date="2016-08" db="EMBL/GenBank/DDBJ databases">
        <title>Complete Genome Seqeunce of Paenibacillus sp. BIHB 4019 from tea rhizoplane.</title>
        <authorList>
            <person name="Thakur R."/>
            <person name="Swarnkar M.K."/>
            <person name="Gulati A."/>
        </authorList>
    </citation>
    <scope>NUCLEOTIDE SEQUENCE [LARGE SCALE GENOMIC DNA]</scope>
    <source>
        <strain evidence="17">BIHB4019</strain>
    </source>
</reference>
<evidence type="ECO:0000256" key="8">
    <source>
        <dbReference type="ARBA" id="ARBA00022679"/>
    </source>
</evidence>
<dbReference type="CDD" id="cd02025">
    <property type="entry name" value="PanK"/>
    <property type="match status" value="1"/>
</dbReference>
<sequence>MPSVIERDMLMNPYLEFDRAAWSALRDHTPLPLTEEELNELKGLNDQVSLEEVEAIYLPLTHLLNLHIEAAERLKQASAAFLHMEAPKVPFVLGIAGSVAVGKSTTARLLQRLLSRHGNGRKVDLVTTDGFLYPKRVLEERGLMKRKGFPESYAVKTLMDFMGQIKSGNPRVKAPIYSHLTYDIIPGQYQFVEQPDVLIVEGINVLQVSKEAHSFVSDFFDFSIFVDAPETFIERWYVERFLMLRHTAFKNKDSYFHRYASLTDEEAVETAATIWKEINAVNLYDNILPTKRRAMLILEKDAEHRIQQIQLRN</sequence>
<name>A0A1B2DDL3_9BACL</name>
<evidence type="ECO:0000256" key="11">
    <source>
        <dbReference type="ARBA" id="ARBA00022840"/>
    </source>
</evidence>
<keyword evidence="7 14" id="KW-0963">Cytoplasm</keyword>
<evidence type="ECO:0000256" key="9">
    <source>
        <dbReference type="ARBA" id="ARBA00022741"/>
    </source>
</evidence>
<keyword evidence="9 14" id="KW-0547">Nucleotide-binding</keyword>
<evidence type="ECO:0000256" key="12">
    <source>
        <dbReference type="ARBA" id="ARBA00022993"/>
    </source>
</evidence>
<organism evidence="17">
    <name type="scientific">Paenibacillus sp. BIHB 4019</name>
    <dbReference type="NCBI Taxonomy" id="1870819"/>
    <lineage>
        <taxon>Bacteria</taxon>
        <taxon>Bacillati</taxon>
        <taxon>Bacillota</taxon>
        <taxon>Bacilli</taxon>
        <taxon>Bacillales</taxon>
        <taxon>Paenibacillaceae</taxon>
        <taxon>Paenibacillus</taxon>
    </lineage>
</organism>
<dbReference type="GO" id="GO:0005524">
    <property type="term" value="F:ATP binding"/>
    <property type="evidence" value="ECO:0007669"/>
    <property type="project" value="UniProtKB-UniRule"/>
</dbReference>
<evidence type="ECO:0000256" key="5">
    <source>
        <dbReference type="ARBA" id="ARBA00012102"/>
    </source>
</evidence>
<dbReference type="HAMAP" id="MF_00215">
    <property type="entry name" value="Pantothen_kinase_1"/>
    <property type="match status" value="1"/>
</dbReference>
<evidence type="ECO:0000256" key="4">
    <source>
        <dbReference type="ARBA" id="ARBA00006087"/>
    </source>
</evidence>
<evidence type="ECO:0000256" key="15">
    <source>
        <dbReference type="RuleBase" id="RU003530"/>
    </source>
</evidence>
<evidence type="ECO:0000313" key="17">
    <source>
        <dbReference type="EMBL" id="ANY65786.1"/>
    </source>
</evidence>
<dbReference type="NCBIfam" id="TIGR00554">
    <property type="entry name" value="panK_bact"/>
    <property type="match status" value="1"/>
</dbReference>
<dbReference type="PIRSF" id="PIRSF000545">
    <property type="entry name" value="Pantothenate_kin"/>
    <property type="match status" value="1"/>
</dbReference>
<keyword evidence="8 14" id="KW-0808">Transferase</keyword>